<accession>A0ABQ9GRH1</accession>
<comment type="caution">
    <text evidence="2">The sequence shown here is derived from an EMBL/GenBank/DDBJ whole genome shotgun (WGS) entry which is preliminary data.</text>
</comment>
<feature type="compositionally biased region" description="Polar residues" evidence="1">
    <location>
        <begin position="801"/>
        <end position="818"/>
    </location>
</feature>
<keyword evidence="3" id="KW-1185">Reference proteome</keyword>
<feature type="region of interest" description="Disordered" evidence="1">
    <location>
        <begin position="736"/>
        <end position="820"/>
    </location>
</feature>
<feature type="compositionally biased region" description="Basic and acidic residues" evidence="1">
    <location>
        <begin position="757"/>
        <end position="771"/>
    </location>
</feature>
<organism evidence="2 3">
    <name type="scientific">Dryococelus australis</name>
    <dbReference type="NCBI Taxonomy" id="614101"/>
    <lineage>
        <taxon>Eukaryota</taxon>
        <taxon>Metazoa</taxon>
        <taxon>Ecdysozoa</taxon>
        <taxon>Arthropoda</taxon>
        <taxon>Hexapoda</taxon>
        <taxon>Insecta</taxon>
        <taxon>Pterygota</taxon>
        <taxon>Neoptera</taxon>
        <taxon>Polyneoptera</taxon>
        <taxon>Phasmatodea</taxon>
        <taxon>Verophasmatodea</taxon>
        <taxon>Anareolatae</taxon>
        <taxon>Phasmatidae</taxon>
        <taxon>Eurycanthinae</taxon>
        <taxon>Dryococelus</taxon>
    </lineage>
</organism>
<evidence type="ECO:0000256" key="1">
    <source>
        <dbReference type="SAM" id="MobiDB-lite"/>
    </source>
</evidence>
<sequence length="847" mass="93200">MDGAATDLKGGGGGGGRECCEKIILLRRLTQNFRKVGIKGGLPTIRRIRQLPVRQSVVHAKVGIKGGLTTIRRIRQLPVRQSVVHASVERDSQQSVVRQSYCTAEFQCDNVTNKSCLAIGWRSYSCWTDERLTDATDGCNVELERRSCETAARKFCLGGALWNTFPRSRGGVGIERGWWGKGGQSLAARGRCQQYIDSTTKQATILGSIDIQWAKRWETCSESVVTRGAHGFVCRGGGGGMSELPGNFSAILHFRDRASHRGVALRRKTISRDIFVPPSPRHVLVTAVCRLRVPSSRATITFTGQLKREPPVDGDSASLSHLMKPRIDDGKECHDLSLLLSEKSELRYHCDELKWFHDDCKESPPELATRAAVTSLGRGARGAWRGRKKAVESRRASEQGNGSKDSGCCRKYMPYGPTSSHAPAMGDRYTIRQLEAMSREELQAIFNSVSEEEAFDSVAGGASYEDDDVPVLQPKASSSGASPVSVQAALGISNYDLDSDNSVNDPDFVPEPPAKYPNFHVSRIASVMSLRRYLEILCFLHLSDNEKMPEIGTPTFDKLYKLSNVGLHMPAEGTHIAAPRKTQKEVGGKAAVGYAEKGSSSAGTMYIVTRVCGHHARSGSRQYVCQRVKREENVLPGTTEPIFTSLKLDVFLNVHRCVVCKLRELRFAVSRESESESGNPGHEPIKAYYCRTQKGPRWCSGQTTRLQPRPNRVRFPAGSLLNLRMWESCRTIPLVGGSSRGSSASPPPPNPAPLHADVNHPDRLSRPRGNELRVCPSRRPFQADMSQAASPPGISRPWRSGSDSLASGSLHSVWSQGRTGREDGRTFIDKHLRRAREGWIEAFQGAA</sequence>
<evidence type="ECO:0000313" key="2">
    <source>
        <dbReference type="EMBL" id="KAJ8874625.1"/>
    </source>
</evidence>
<gene>
    <name evidence="2" type="ORF">PR048_025491</name>
</gene>
<evidence type="ECO:0000313" key="3">
    <source>
        <dbReference type="Proteomes" id="UP001159363"/>
    </source>
</evidence>
<protein>
    <submittedName>
        <fullName evidence="2">Uncharacterized protein</fullName>
    </submittedName>
</protein>
<reference evidence="2 3" key="1">
    <citation type="submission" date="2023-02" db="EMBL/GenBank/DDBJ databases">
        <title>LHISI_Scaffold_Assembly.</title>
        <authorList>
            <person name="Stuart O.P."/>
            <person name="Cleave R."/>
            <person name="Magrath M.J.L."/>
            <person name="Mikheyev A.S."/>
        </authorList>
    </citation>
    <scope>NUCLEOTIDE SEQUENCE [LARGE SCALE GENOMIC DNA]</scope>
    <source>
        <strain evidence="2">Daus_M_001</strain>
        <tissue evidence="2">Leg muscle</tissue>
    </source>
</reference>
<feature type="region of interest" description="Disordered" evidence="1">
    <location>
        <begin position="384"/>
        <end position="413"/>
    </location>
</feature>
<dbReference type="Proteomes" id="UP001159363">
    <property type="component" value="Chromosome 9"/>
</dbReference>
<dbReference type="EMBL" id="JARBHB010000010">
    <property type="protein sequence ID" value="KAJ8874625.1"/>
    <property type="molecule type" value="Genomic_DNA"/>
</dbReference>
<name>A0ABQ9GRH1_9NEOP</name>
<proteinExistence type="predicted"/>